<comment type="caution">
    <text evidence="2">The sequence shown here is derived from an EMBL/GenBank/DDBJ whole genome shotgun (WGS) entry which is preliminary data.</text>
</comment>
<reference evidence="3" key="1">
    <citation type="submission" date="2018-02" db="EMBL/GenBank/DDBJ databases">
        <title>Genome sequencing of Solimonas sp. HR-BB.</title>
        <authorList>
            <person name="Lee Y."/>
            <person name="Jeon C.O."/>
        </authorList>
    </citation>
    <scope>NUCLEOTIDE SEQUENCE [LARGE SCALE GENOMIC DNA]</scope>
    <source>
        <strain evidence="3">HR-U</strain>
    </source>
</reference>
<evidence type="ECO:0000313" key="3">
    <source>
        <dbReference type="Proteomes" id="UP000239590"/>
    </source>
</evidence>
<dbReference type="InterPro" id="IPR043129">
    <property type="entry name" value="ATPase_NBD"/>
</dbReference>
<dbReference type="Proteomes" id="UP000239590">
    <property type="component" value="Unassembled WGS sequence"/>
</dbReference>
<dbReference type="SUPFAM" id="SSF53067">
    <property type="entry name" value="Actin-like ATPase domain"/>
    <property type="match status" value="1"/>
</dbReference>
<organism evidence="2 3">
    <name type="scientific">Siphonobacter curvatus</name>
    <dbReference type="NCBI Taxonomy" id="2094562"/>
    <lineage>
        <taxon>Bacteria</taxon>
        <taxon>Pseudomonadati</taxon>
        <taxon>Bacteroidota</taxon>
        <taxon>Cytophagia</taxon>
        <taxon>Cytophagales</taxon>
        <taxon>Cytophagaceae</taxon>
        <taxon>Siphonobacter</taxon>
    </lineage>
</organism>
<gene>
    <name evidence="2" type="ORF">C5O19_04335</name>
</gene>
<dbReference type="RefSeq" id="WP_104710062.1">
    <property type="nucleotide sequence ID" value="NZ_PTRA01000001.1"/>
</dbReference>
<dbReference type="Pfam" id="PF00480">
    <property type="entry name" value="ROK"/>
    <property type="match status" value="1"/>
</dbReference>
<evidence type="ECO:0000313" key="2">
    <source>
        <dbReference type="EMBL" id="PQA58895.1"/>
    </source>
</evidence>
<dbReference type="OrthoDB" id="9810372at2"/>
<comment type="similarity">
    <text evidence="1">Belongs to the ROK (NagC/XylR) family.</text>
</comment>
<dbReference type="EMBL" id="PTRA01000001">
    <property type="protein sequence ID" value="PQA58895.1"/>
    <property type="molecule type" value="Genomic_DNA"/>
</dbReference>
<evidence type="ECO:0000256" key="1">
    <source>
        <dbReference type="ARBA" id="ARBA00006479"/>
    </source>
</evidence>
<dbReference type="InterPro" id="IPR000600">
    <property type="entry name" value="ROK"/>
</dbReference>
<protein>
    <submittedName>
        <fullName evidence="2">Sugar kinase</fullName>
    </submittedName>
</protein>
<dbReference type="AlphaFoldDB" id="A0A2S7IMH8"/>
<sequence length="305" mass="33342">MKYFLGIEIGSGKIHLAVADETYTITEHIRRDVVPGNTAEDLRAQIEEVIDDLQTRYRFSSMCVGFGGPVDWRQGKTIQSYRIEGWKNFDLSDWLEDHLHCPSWVENDANLAALAEAIQGAGKNYATVFYLKLGHGIGGGLIQKGQIYHGARPGESEIGKIRLDRSGTTLESVASVRAIIQRIEEEVAKQPDGPLAQAVAAGQGVSYLIQALANGDSLAEQLLNETADQLAFALSHVVHLFHPDLIVLSGGVPELTEKLSQVIDQKLSAYVMEAFLPLPKIALAQLQDEAVVRGALLVARQNSYL</sequence>
<accession>A0A2S7IMH8</accession>
<keyword evidence="2" id="KW-0808">Transferase</keyword>
<dbReference type="PANTHER" id="PTHR18964">
    <property type="entry name" value="ROK (REPRESSOR, ORF, KINASE) FAMILY"/>
    <property type="match status" value="1"/>
</dbReference>
<dbReference type="GO" id="GO:0016301">
    <property type="term" value="F:kinase activity"/>
    <property type="evidence" value="ECO:0007669"/>
    <property type="project" value="UniProtKB-KW"/>
</dbReference>
<proteinExistence type="inferred from homology"/>
<name>A0A2S7IMH8_9BACT</name>
<keyword evidence="2" id="KW-0418">Kinase</keyword>
<keyword evidence="3" id="KW-1185">Reference proteome</keyword>
<dbReference type="PANTHER" id="PTHR18964:SF149">
    <property type="entry name" value="BIFUNCTIONAL UDP-N-ACETYLGLUCOSAMINE 2-EPIMERASE_N-ACETYLMANNOSAMINE KINASE"/>
    <property type="match status" value="1"/>
</dbReference>
<dbReference type="Gene3D" id="3.30.420.40">
    <property type="match status" value="2"/>
</dbReference>